<evidence type="ECO:0000256" key="4">
    <source>
        <dbReference type="ARBA" id="ARBA00023015"/>
    </source>
</evidence>
<feature type="compositionally biased region" description="Low complexity" evidence="9">
    <location>
        <begin position="390"/>
        <end position="405"/>
    </location>
</feature>
<evidence type="ECO:0000256" key="1">
    <source>
        <dbReference type="ARBA" id="ARBA00004123"/>
    </source>
</evidence>
<dbReference type="PANTHER" id="PTHR12707:SF0">
    <property type="entry name" value="PININ"/>
    <property type="match status" value="1"/>
</dbReference>
<dbReference type="InterPro" id="IPR006786">
    <property type="entry name" value="Pinin_SDK_MemA"/>
</dbReference>
<keyword evidence="5" id="KW-0804">Transcription</keyword>
<keyword evidence="7" id="KW-0539">Nucleus</keyword>
<feature type="region of interest" description="Disordered" evidence="9">
    <location>
        <begin position="41"/>
        <end position="63"/>
    </location>
</feature>
<feature type="compositionally biased region" description="Basic and acidic residues" evidence="9">
    <location>
        <begin position="347"/>
        <end position="369"/>
    </location>
</feature>
<sequence>MGTEIAISFTSLRNQLENEKSSLFKIDENIKKIVQTSGRFPNDRFNQSSHYTRGGQQTGGRNSYVDFKNHKIDDQLGKRKTETKTVFSRLSVRDQDSDGDDDFPSVKRAKVPSAVCRELPTRAAVLRAQGDDEQARTRNRRIFGSLLGTLQKFKQEEIVLQTKEEKKAQVERKIEEQARLQKEKEQKERKTLFAERENKKATIKALEVKMARVEEFEKWEKSQKDLANFILTKSRPHIYWLPKKMTEKAAEKLNSSRKYHEKCMIKKRQELQEELQRIEQRCLRRGPATKENNPSVQGTEDRKKDREDNDKIVTVKNEDDTGRKRNKFAMDVDEKDREDSDGEDRTEEVKKDKAEEDIVKENDDNKMDTTEQQEVITETKEIETEVNAMSEESTNVETQETVVQVTEHKEPIDTEHSMCS</sequence>
<feature type="compositionally biased region" description="Basic and acidic residues" evidence="9">
    <location>
        <begin position="299"/>
        <end position="338"/>
    </location>
</feature>
<proteinExistence type="inferred from homology"/>
<dbReference type="PANTHER" id="PTHR12707">
    <property type="entry name" value="PINN"/>
    <property type="match status" value="1"/>
</dbReference>
<dbReference type="AlphaFoldDB" id="A0A194RHM6"/>
<comment type="similarity">
    <text evidence="2">Belongs to the pinin family.</text>
</comment>
<evidence type="ECO:0000313" key="12">
    <source>
        <dbReference type="Proteomes" id="UP000053240"/>
    </source>
</evidence>
<gene>
    <name evidence="11" type="ORF">RR48_13923</name>
</gene>
<evidence type="ECO:0000256" key="7">
    <source>
        <dbReference type="ARBA" id="ARBA00023242"/>
    </source>
</evidence>
<comment type="subcellular location">
    <subcellularLocation>
        <location evidence="1">Nucleus</location>
    </subcellularLocation>
</comment>
<dbReference type="Pfam" id="PF04696">
    <property type="entry name" value="Pinin_SDK_memA"/>
    <property type="match status" value="1"/>
</dbReference>
<evidence type="ECO:0000259" key="10">
    <source>
        <dbReference type="Pfam" id="PF04696"/>
    </source>
</evidence>
<reference evidence="11 12" key="1">
    <citation type="journal article" date="2015" name="Nat. Commun.">
        <title>Outbred genome sequencing and CRISPR/Cas9 gene editing in butterflies.</title>
        <authorList>
            <person name="Li X."/>
            <person name="Fan D."/>
            <person name="Zhang W."/>
            <person name="Liu G."/>
            <person name="Zhang L."/>
            <person name="Zhao L."/>
            <person name="Fang X."/>
            <person name="Chen L."/>
            <person name="Dong Y."/>
            <person name="Chen Y."/>
            <person name="Ding Y."/>
            <person name="Zhao R."/>
            <person name="Feng M."/>
            <person name="Zhu Y."/>
            <person name="Feng Y."/>
            <person name="Jiang X."/>
            <person name="Zhu D."/>
            <person name="Xiang H."/>
            <person name="Feng X."/>
            <person name="Li S."/>
            <person name="Wang J."/>
            <person name="Zhang G."/>
            <person name="Kronforst M.R."/>
            <person name="Wang W."/>
        </authorList>
    </citation>
    <scope>NUCLEOTIDE SEQUENCE [LARGE SCALE GENOMIC DNA]</scope>
    <source>
        <strain evidence="11">Ya'a_city_454_Pm</strain>
        <tissue evidence="11">Whole body</tissue>
    </source>
</reference>
<dbReference type="InParanoid" id="A0A194RHM6"/>
<feature type="coiled-coil region" evidence="8">
    <location>
        <begin position="153"/>
        <end position="202"/>
    </location>
</feature>
<keyword evidence="8" id="KW-0175">Coiled coil</keyword>
<evidence type="ECO:0000256" key="2">
    <source>
        <dbReference type="ARBA" id="ARBA00010386"/>
    </source>
</evidence>
<evidence type="ECO:0000256" key="3">
    <source>
        <dbReference type="ARBA" id="ARBA00022664"/>
    </source>
</evidence>
<dbReference type="STRING" id="76193.A0A194RHM6"/>
<keyword evidence="12" id="KW-1185">Reference proteome</keyword>
<evidence type="ECO:0000256" key="6">
    <source>
        <dbReference type="ARBA" id="ARBA00023187"/>
    </source>
</evidence>
<name>A0A194RHM6_PAPMA</name>
<dbReference type="EMBL" id="KQ460205">
    <property type="protein sequence ID" value="KPJ17067.1"/>
    <property type="molecule type" value="Genomic_DNA"/>
</dbReference>
<protein>
    <submittedName>
        <fullName evidence="11">Pinin</fullName>
    </submittedName>
</protein>
<dbReference type="GO" id="GO:0008380">
    <property type="term" value="P:RNA splicing"/>
    <property type="evidence" value="ECO:0007669"/>
    <property type="project" value="UniProtKB-KW"/>
</dbReference>
<keyword evidence="6" id="KW-0508">mRNA splicing</keyword>
<evidence type="ECO:0000256" key="9">
    <source>
        <dbReference type="SAM" id="MobiDB-lite"/>
    </source>
</evidence>
<feature type="domain" description="Pinin/SDK/MemA protein" evidence="10">
    <location>
        <begin position="134"/>
        <end position="257"/>
    </location>
</feature>
<dbReference type="Proteomes" id="UP000053240">
    <property type="component" value="Unassembled WGS sequence"/>
</dbReference>
<feature type="compositionally biased region" description="Basic and acidic residues" evidence="9">
    <location>
        <begin position="406"/>
        <end position="420"/>
    </location>
</feature>
<dbReference type="OrthoDB" id="330772at2759"/>
<accession>A0A194RHM6</accession>
<organism evidence="11 12">
    <name type="scientific">Papilio machaon</name>
    <name type="common">Old World swallowtail butterfly</name>
    <dbReference type="NCBI Taxonomy" id="76193"/>
    <lineage>
        <taxon>Eukaryota</taxon>
        <taxon>Metazoa</taxon>
        <taxon>Ecdysozoa</taxon>
        <taxon>Arthropoda</taxon>
        <taxon>Hexapoda</taxon>
        <taxon>Insecta</taxon>
        <taxon>Pterygota</taxon>
        <taxon>Neoptera</taxon>
        <taxon>Endopterygota</taxon>
        <taxon>Lepidoptera</taxon>
        <taxon>Glossata</taxon>
        <taxon>Ditrysia</taxon>
        <taxon>Papilionoidea</taxon>
        <taxon>Papilionidae</taxon>
        <taxon>Papilioninae</taxon>
        <taxon>Papilio</taxon>
    </lineage>
</organism>
<feature type="compositionally biased region" description="Polar residues" evidence="9">
    <location>
        <begin position="41"/>
        <end position="61"/>
    </location>
</feature>
<keyword evidence="4" id="KW-0805">Transcription regulation</keyword>
<evidence type="ECO:0000313" key="11">
    <source>
        <dbReference type="EMBL" id="KPJ17067.1"/>
    </source>
</evidence>
<evidence type="ECO:0000256" key="8">
    <source>
        <dbReference type="SAM" id="Coils"/>
    </source>
</evidence>
<dbReference type="FunCoup" id="A0A194RHM6">
    <property type="interactions" value="317"/>
</dbReference>
<dbReference type="InterPro" id="IPR039853">
    <property type="entry name" value="Pinin"/>
</dbReference>
<evidence type="ECO:0000256" key="5">
    <source>
        <dbReference type="ARBA" id="ARBA00023163"/>
    </source>
</evidence>
<dbReference type="GO" id="GO:0006397">
    <property type="term" value="P:mRNA processing"/>
    <property type="evidence" value="ECO:0007669"/>
    <property type="project" value="UniProtKB-KW"/>
</dbReference>
<dbReference type="KEGG" id="pmac:106708713"/>
<dbReference type="GO" id="GO:0071013">
    <property type="term" value="C:catalytic step 2 spliceosome"/>
    <property type="evidence" value="ECO:0007669"/>
    <property type="project" value="TreeGrafter"/>
</dbReference>
<keyword evidence="3" id="KW-0507">mRNA processing</keyword>
<feature type="region of interest" description="Disordered" evidence="9">
    <location>
        <begin position="282"/>
        <end position="420"/>
    </location>
</feature>